<dbReference type="InterPro" id="IPR000399">
    <property type="entry name" value="TPP-bd_CS"/>
</dbReference>
<feature type="compositionally biased region" description="Pro residues" evidence="2">
    <location>
        <begin position="473"/>
        <end position="482"/>
    </location>
</feature>
<name>A0ABV5JKE3_9ACTN</name>
<proteinExistence type="predicted"/>
<dbReference type="Proteomes" id="UP001589700">
    <property type="component" value="Unassembled WGS sequence"/>
</dbReference>
<evidence type="ECO:0000256" key="1">
    <source>
        <dbReference type="ARBA" id="ARBA00023052"/>
    </source>
</evidence>
<feature type="compositionally biased region" description="Gly residues" evidence="2">
    <location>
        <begin position="449"/>
        <end position="460"/>
    </location>
</feature>
<keyword evidence="5" id="KW-1185">Reference proteome</keyword>
<feature type="transmembrane region" description="Helical" evidence="3">
    <location>
        <begin position="388"/>
        <end position="407"/>
    </location>
</feature>
<feature type="compositionally biased region" description="Low complexity" evidence="2">
    <location>
        <begin position="198"/>
        <end position="235"/>
    </location>
</feature>
<keyword evidence="3" id="KW-0812">Transmembrane</keyword>
<dbReference type="Gene3D" id="2.60.40.230">
    <property type="entry name" value="Neocarzinostatin-like"/>
    <property type="match status" value="1"/>
</dbReference>
<evidence type="ECO:0000313" key="4">
    <source>
        <dbReference type="EMBL" id="MFB9258192.1"/>
    </source>
</evidence>
<reference evidence="4 5" key="1">
    <citation type="submission" date="2024-09" db="EMBL/GenBank/DDBJ databases">
        <authorList>
            <person name="Sun Q."/>
            <person name="Mori K."/>
        </authorList>
    </citation>
    <scope>NUCLEOTIDE SEQUENCE [LARGE SCALE GENOMIC DNA]</scope>
    <source>
        <strain evidence="4 5">CCM 7659</strain>
    </source>
</reference>
<evidence type="ECO:0000313" key="5">
    <source>
        <dbReference type="Proteomes" id="UP001589700"/>
    </source>
</evidence>
<keyword evidence="3" id="KW-0472">Membrane</keyword>
<feature type="compositionally biased region" description="Polar residues" evidence="2">
    <location>
        <begin position="236"/>
        <end position="248"/>
    </location>
</feature>
<keyword evidence="1" id="KW-0786">Thiamine pyrophosphate</keyword>
<evidence type="ECO:0000256" key="3">
    <source>
        <dbReference type="SAM" id="Phobius"/>
    </source>
</evidence>
<dbReference type="PROSITE" id="PS00187">
    <property type="entry name" value="TPP_ENZYMES"/>
    <property type="match status" value="1"/>
</dbReference>
<feature type="compositionally biased region" description="Acidic residues" evidence="2">
    <location>
        <begin position="419"/>
        <end position="428"/>
    </location>
</feature>
<gene>
    <name evidence="4" type="ORF">ACFFVD_00040</name>
</gene>
<protein>
    <submittedName>
        <fullName evidence="4">Uncharacterized protein</fullName>
    </submittedName>
</protein>
<organism evidence="4 5">
    <name type="scientific">Dietzia aerolata</name>
    <dbReference type="NCBI Taxonomy" id="595984"/>
    <lineage>
        <taxon>Bacteria</taxon>
        <taxon>Bacillati</taxon>
        <taxon>Actinomycetota</taxon>
        <taxon>Actinomycetes</taxon>
        <taxon>Mycobacteriales</taxon>
        <taxon>Dietziaceae</taxon>
        <taxon>Dietzia</taxon>
    </lineage>
</organism>
<dbReference type="RefSeq" id="WP_380022673.1">
    <property type="nucleotide sequence ID" value="NZ_JBHMDY010000001.1"/>
</dbReference>
<dbReference type="EMBL" id="JBHMDY010000001">
    <property type="protein sequence ID" value="MFB9258192.1"/>
    <property type="molecule type" value="Genomic_DNA"/>
</dbReference>
<accession>A0ABV5JKE3</accession>
<comment type="caution">
    <text evidence="4">The sequence shown here is derived from an EMBL/GenBank/DDBJ whole genome shotgun (WGS) entry which is preliminary data.</text>
</comment>
<feature type="region of interest" description="Disordered" evidence="2">
    <location>
        <begin position="414"/>
        <end position="502"/>
    </location>
</feature>
<feature type="region of interest" description="Disordered" evidence="2">
    <location>
        <begin position="198"/>
        <end position="282"/>
    </location>
</feature>
<sequence length="502" mass="50158">MTNIRVRPAPAAFRRLVVAAVVALLGAGILTVAMPATAQAAARLSASSSLGGAVASTSGPTTFTVSGSGFQAIEGGFGGVYVGFGWVNGSNWGPSKGGATGSAYDYVPDDQSRNNQGYQAFVAFPGSETAGEAQGTMGSDGSFRVQLTVPGPTFTGAGGKRIDCLKMTCGFFTWGAHGVRNGANETFTPVEFQGGAAPAAEAPAAAPEAAAQAPANNGSRSSGRVSGAGRSVNRSQGTVSVQGSTDISASVDDGGDAAPAEGDTATAPDNAPIDATGGTTSRGAAVVEVDRKSARPGGAMGFAAAGFWPGEQVYVVLGDGAAAVGPVVAGVDGEVAGVIALPEDLEAGTHEIRAAGAGSALEAVERFPVRVDIAQAASTSGLQGSLKWIFLALAALVLLAMIAVVVARRQRAAARGDGSEFDDDDTTIDPDRLTGQDANPGLADQDGHYGTGHYGTGNYLGGEQCSGESRPYADPPQAPFPHPAMAGGTAQSTTSFEKKDLR</sequence>
<keyword evidence="3" id="KW-1133">Transmembrane helix</keyword>
<feature type="compositionally biased region" description="Low complexity" evidence="2">
    <location>
        <begin position="256"/>
        <end position="269"/>
    </location>
</feature>
<evidence type="ECO:0000256" key="2">
    <source>
        <dbReference type="SAM" id="MobiDB-lite"/>
    </source>
</evidence>